<keyword evidence="3" id="KW-0812">Transmembrane</keyword>
<feature type="region of interest" description="Disordered" evidence="2">
    <location>
        <begin position="288"/>
        <end position="335"/>
    </location>
</feature>
<dbReference type="Gene3D" id="1.20.58.2190">
    <property type="match status" value="1"/>
</dbReference>
<dbReference type="STRING" id="8090.ENSORLP00000030967"/>
<feature type="domain" description="Spermatogenesis-associated protein 2 PUB-like" evidence="4">
    <location>
        <begin position="54"/>
        <end position="202"/>
    </location>
</feature>
<evidence type="ECO:0000256" key="3">
    <source>
        <dbReference type="SAM" id="Phobius"/>
    </source>
</evidence>
<evidence type="ECO:0000256" key="2">
    <source>
        <dbReference type="SAM" id="MobiDB-lite"/>
    </source>
</evidence>
<organism evidence="5 6">
    <name type="scientific">Oryzias latipes</name>
    <name type="common">Japanese rice fish</name>
    <name type="synonym">Japanese killifish</name>
    <dbReference type="NCBI Taxonomy" id="8090"/>
    <lineage>
        <taxon>Eukaryota</taxon>
        <taxon>Metazoa</taxon>
        <taxon>Chordata</taxon>
        <taxon>Craniata</taxon>
        <taxon>Vertebrata</taxon>
        <taxon>Euteleostomi</taxon>
        <taxon>Actinopterygii</taxon>
        <taxon>Neopterygii</taxon>
        <taxon>Teleostei</taxon>
        <taxon>Neoteleostei</taxon>
        <taxon>Acanthomorphata</taxon>
        <taxon>Ovalentaria</taxon>
        <taxon>Atherinomorphae</taxon>
        <taxon>Beloniformes</taxon>
        <taxon>Adrianichthyidae</taxon>
        <taxon>Oryziinae</taxon>
        <taxon>Oryzias</taxon>
    </lineage>
</organism>
<feature type="region of interest" description="Disordered" evidence="2">
    <location>
        <begin position="198"/>
        <end position="227"/>
    </location>
</feature>
<keyword evidence="3" id="KW-0472">Membrane</keyword>
<dbReference type="GeneID" id="105357917"/>
<sequence length="487" mass="55154">MKDRTGAAERAALSRQEVYEDYVRSYPQLYPEIRPCGDARLLERAAQYLRGEPDLRKPFTVFPFYQALAERRGEQSATCRKHLEAVIRCAELLETVCVHLRVQPWRKEIRNIKTFTGPFVYCLLAVFSMSTLQSILAFIGYLPHNEEEFRLNMEVSSDAALVLGFELLLARMECSHLLELLAKDHLGPKDWSDVLQRRAQSTKPLEGEKENTMEQKEEEKTVERDKNEASKFLESWPLKPQPKSQRCYLSADQSIMEMQRIYPDLAFRGRPLRQEQLCKGALCSSERSDGDAAVVHSQEDVSEPGKDLDSSDICTGGTTPPPDPNGSSCCNGNEERANEVLSGPQAISLHITLRAGQRTNTGSMLARPRFSAELPGEVQQQPVRRNDRGSDAALQTLSSLDEDERDLRDLVKRMDTPTEKMEEHPIKDRRLREMKSSSDESLLESAPSARRRRNLTTAGRHAGLRSQMDLKGESEEEGGQKEKECIV</sequence>
<dbReference type="InterPro" id="IPR048839">
    <property type="entry name" value="SPATA2_PUB-like"/>
</dbReference>
<feature type="compositionally biased region" description="Basic and acidic residues" evidence="2">
    <location>
        <begin position="468"/>
        <end position="487"/>
    </location>
</feature>
<evidence type="ECO:0000313" key="6">
    <source>
        <dbReference type="Proteomes" id="UP000001038"/>
    </source>
</evidence>
<feature type="region of interest" description="Disordered" evidence="2">
    <location>
        <begin position="368"/>
        <end position="391"/>
    </location>
</feature>
<dbReference type="GeneTree" id="ENSGT00530000063956"/>
<comment type="similarity">
    <text evidence="1">Belongs to the SPATA2 family.</text>
</comment>
<dbReference type="Ensembl" id="ENSORLT00000032699.1">
    <property type="protein sequence ID" value="ENSORLP00000030967.1"/>
    <property type="gene ID" value="ENSORLG00000022541.1"/>
</dbReference>
<protein>
    <recommendedName>
        <fullName evidence="4">Spermatogenesis-associated protein 2 PUB-like domain-containing protein</fullName>
    </recommendedName>
</protein>
<evidence type="ECO:0000313" key="5">
    <source>
        <dbReference type="Ensembl" id="ENSORLP00000030967.1"/>
    </source>
</evidence>
<gene>
    <name evidence="5" type="primary">LOC105357917</name>
</gene>
<dbReference type="PANTHER" id="PTHR15326">
    <property type="entry name" value="SPERMATOGENESIS-ASSOCIATED PROTEIN 2/TAMOZHENNIC"/>
    <property type="match status" value="1"/>
</dbReference>
<dbReference type="KEGG" id="ola:105357917"/>
<dbReference type="GO" id="GO:0005737">
    <property type="term" value="C:cytoplasm"/>
    <property type="evidence" value="ECO:0000318"/>
    <property type="project" value="GO_Central"/>
</dbReference>
<dbReference type="AlphaFoldDB" id="A0A3B3HH17"/>
<dbReference type="OrthoDB" id="9837000at2759"/>
<accession>A0A3B3HH17</accession>
<dbReference type="PANTHER" id="PTHR15326:SF9">
    <property type="entry name" value="SPERMATOGENESIS-ASSOCIATED PROTEIN 2"/>
    <property type="match status" value="1"/>
</dbReference>
<keyword evidence="6" id="KW-1185">Reference proteome</keyword>
<feature type="compositionally biased region" description="Basic and acidic residues" evidence="2">
    <location>
        <begin position="412"/>
        <end position="438"/>
    </location>
</feature>
<reference evidence="5" key="2">
    <citation type="submission" date="2025-08" db="UniProtKB">
        <authorList>
            <consortium name="Ensembl"/>
        </authorList>
    </citation>
    <scope>IDENTIFICATION</scope>
    <source>
        <strain evidence="5">Hd-rR</strain>
    </source>
</reference>
<reference evidence="5" key="3">
    <citation type="submission" date="2025-09" db="UniProtKB">
        <authorList>
            <consortium name="Ensembl"/>
        </authorList>
    </citation>
    <scope>IDENTIFICATION</scope>
    <source>
        <strain evidence="5">Hd-rR</strain>
    </source>
</reference>
<dbReference type="Bgee" id="ENSORLG00000022541">
    <property type="expression patterns" value="Expressed in animal zygote and 11 other cell types or tissues"/>
</dbReference>
<proteinExistence type="inferred from homology"/>
<reference evidence="5 6" key="1">
    <citation type="journal article" date="2007" name="Nature">
        <title>The medaka draft genome and insights into vertebrate genome evolution.</title>
        <authorList>
            <person name="Kasahara M."/>
            <person name="Naruse K."/>
            <person name="Sasaki S."/>
            <person name="Nakatani Y."/>
            <person name="Qu W."/>
            <person name="Ahsan B."/>
            <person name="Yamada T."/>
            <person name="Nagayasu Y."/>
            <person name="Doi K."/>
            <person name="Kasai Y."/>
            <person name="Jindo T."/>
            <person name="Kobayashi D."/>
            <person name="Shimada A."/>
            <person name="Toyoda A."/>
            <person name="Kuroki Y."/>
            <person name="Fujiyama A."/>
            <person name="Sasaki T."/>
            <person name="Shimizu A."/>
            <person name="Asakawa S."/>
            <person name="Shimizu N."/>
            <person name="Hashimoto S."/>
            <person name="Yang J."/>
            <person name="Lee Y."/>
            <person name="Matsushima K."/>
            <person name="Sugano S."/>
            <person name="Sakaizumi M."/>
            <person name="Narita T."/>
            <person name="Ohishi K."/>
            <person name="Haga S."/>
            <person name="Ohta F."/>
            <person name="Nomoto H."/>
            <person name="Nogata K."/>
            <person name="Morishita T."/>
            <person name="Endo T."/>
            <person name="Shin-I T."/>
            <person name="Takeda H."/>
            <person name="Morishita S."/>
            <person name="Kohara Y."/>
        </authorList>
    </citation>
    <scope>NUCLEOTIDE SEQUENCE [LARGE SCALE GENOMIC DNA]</scope>
    <source>
        <strain evidence="5 6">Hd-rR</strain>
    </source>
</reference>
<feature type="transmembrane region" description="Helical" evidence="3">
    <location>
        <begin position="119"/>
        <end position="142"/>
    </location>
</feature>
<feature type="compositionally biased region" description="Basic and acidic residues" evidence="2">
    <location>
        <begin position="205"/>
        <end position="227"/>
    </location>
</feature>
<dbReference type="Proteomes" id="UP000001038">
    <property type="component" value="Chromosome 15"/>
</dbReference>
<dbReference type="Pfam" id="PF21388">
    <property type="entry name" value="SPATA2_PUB-like"/>
    <property type="match status" value="1"/>
</dbReference>
<dbReference type="RefSeq" id="XP_023819315.1">
    <property type="nucleotide sequence ID" value="XM_023963547.1"/>
</dbReference>
<keyword evidence="3" id="KW-1133">Transmembrane helix</keyword>
<name>A0A3B3HH17_ORYLA</name>
<evidence type="ECO:0000256" key="1">
    <source>
        <dbReference type="ARBA" id="ARBA00038142"/>
    </source>
</evidence>
<feature type="region of interest" description="Disordered" evidence="2">
    <location>
        <begin position="412"/>
        <end position="487"/>
    </location>
</feature>
<dbReference type="InParanoid" id="A0A3B3HH17"/>
<evidence type="ECO:0000259" key="4">
    <source>
        <dbReference type="Pfam" id="PF21388"/>
    </source>
</evidence>
<feature type="compositionally biased region" description="Basic and acidic residues" evidence="2">
    <location>
        <begin position="297"/>
        <end position="309"/>
    </location>
</feature>
<dbReference type="FunCoup" id="A0A3B3HH17">
    <property type="interactions" value="1"/>
</dbReference>